<proteinExistence type="predicted"/>
<evidence type="ECO:0000313" key="1">
    <source>
        <dbReference type="EMBL" id="SCB54840.1"/>
    </source>
</evidence>
<gene>
    <name evidence="1" type="ORF">GA0061098_103117</name>
</gene>
<dbReference type="EMBL" id="FMAI01000031">
    <property type="protein sequence ID" value="SCB54840.1"/>
    <property type="molecule type" value="Genomic_DNA"/>
</dbReference>
<sequence length="50" mass="5529">MIQVLSQQKIHRRVNLAMGLKFGPSQTSVVLIGWGNRWNGTFTTSAAGDR</sequence>
<dbReference type="AlphaFoldDB" id="A0A1C3XRG8"/>
<evidence type="ECO:0000313" key="2">
    <source>
        <dbReference type="Proteomes" id="UP000199184"/>
    </source>
</evidence>
<organism evidence="1 2">
    <name type="scientific">Bradyrhizobium shewense</name>
    <dbReference type="NCBI Taxonomy" id="1761772"/>
    <lineage>
        <taxon>Bacteria</taxon>
        <taxon>Pseudomonadati</taxon>
        <taxon>Pseudomonadota</taxon>
        <taxon>Alphaproteobacteria</taxon>
        <taxon>Hyphomicrobiales</taxon>
        <taxon>Nitrobacteraceae</taxon>
        <taxon>Bradyrhizobium</taxon>
    </lineage>
</organism>
<protein>
    <submittedName>
        <fullName evidence="1">Uncharacterized protein</fullName>
    </submittedName>
</protein>
<accession>A0A1C3XRG8</accession>
<dbReference type="Proteomes" id="UP000199184">
    <property type="component" value="Unassembled WGS sequence"/>
</dbReference>
<name>A0A1C3XRG8_9BRAD</name>
<reference evidence="2" key="1">
    <citation type="submission" date="2016-08" db="EMBL/GenBank/DDBJ databases">
        <authorList>
            <person name="Varghese N."/>
            <person name="Submissions Spin"/>
        </authorList>
    </citation>
    <scope>NUCLEOTIDE SEQUENCE [LARGE SCALE GENOMIC DNA]</scope>
    <source>
        <strain evidence="2">ERR11</strain>
    </source>
</reference>
<keyword evidence="2" id="KW-1185">Reference proteome</keyword>